<dbReference type="SUPFAM" id="SSF46785">
    <property type="entry name" value="Winged helix' DNA-binding domain"/>
    <property type="match status" value="1"/>
</dbReference>
<dbReference type="CDD" id="cd07377">
    <property type="entry name" value="WHTH_GntR"/>
    <property type="match status" value="1"/>
</dbReference>
<feature type="domain" description="HTH gntR-type" evidence="4">
    <location>
        <begin position="5"/>
        <end position="73"/>
    </location>
</feature>
<keyword evidence="1" id="KW-0805">Transcription regulation</keyword>
<name>A0A2W2I3S3_9ACTN</name>
<evidence type="ECO:0000313" key="6">
    <source>
        <dbReference type="Proteomes" id="UP000248544"/>
    </source>
</evidence>
<dbReference type="PANTHER" id="PTHR44846">
    <property type="entry name" value="MANNOSYL-D-GLYCERATE TRANSPORT/METABOLISM SYSTEM REPRESSOR MNGR-RELATED"/>
    <property type="match status" value="1"/>
</dbReference>
<dbReference type="GO" id="GO:0003677">
    <property type="term" value="F:DNA binding"/>
    <property type="evidence" value="ECO:0007669"/>
    <property type="project" value="UniProtKB-KW"/>
</dbReference>
<dbReference type="Pfam" id="PF00392">
    <property type="entry name" value="GntR"/>
    <property type="match status" value="1"/>
</dbReference>
<dbReference type="SMART" id="SM00866">
    <property type="entry name" value="UTRA"/>
    <property type="match status" value="1"/>
</dbReference>
<evidence type="ECO:0000256" key="1">
    <source>
        <dbReference type="ARBA" id="ARBA00023015"/>
    </source>
</evidence>
<protein>
    <submittedName>
        <fullName evidence="5">GntR family transcriptional regulator</fullName>
    </submittedName>
</protein>
<dbReference type="Gene3D" id="1.10.10.10">
    <property type="entry name" value="Winged helix-like DNA-binding domain superfamily/Winged helix DNA-binding domain"/>
    <property type="match status" value="1"/>
</dbReference>
<dbReference type="InterPro" id="IPR036388">
    <property type="entry name" value="WH-like_DNA-bd_sf"/>
</dbReference>
<dbReference type="SMART" id="SM00345">
    <property type="entry name" value="HTH_GNTR"/>
    <property type="match status" value="1"/>
</dbReference>
<keyword evidence="2" id="KW-0238">DNA-binding</keyword>
<dbReference type="GO" id="GO:0003700">
    <property type="term" value="F:DNA-binding transcription factor activity"/>
    <property type="evidence" value="ECO:0007669"/>
    <property type="project" value="InterPro"/>
</dbReference>
<dbReference type="Proteomes" id="UP000248544">
    <property type="component" value="Unassembled WGS sequence"/>
</dbReference>
<dbReference type="PANTHER" id="PTHR44846:SF17">
    <property type="entry name" value="GNTR-FAMILY TRANSCRIPTIONAL REGULATOR"/>
    <property type="match status" value="1"/>
</dbReference>
<dbReference type="InterPro" id="IPR000524">
    <property type="entry name" value="Tscrpt_reg_HTH_GntR"/>
</dbReference>
<dbReference type="InterPro" id="IPR028978">
    <property type="entry name" value="Chorismate_lyase_/UTRA_dom_sf"/>
</dbReference>
<keyword evidence="6" id="KW-1185">Reference proteome</keyword>
<keyword evidence="3" id="KW-0804">Transcription</keyword>
<dbReference type="PROSITE" id="PS50949">
    <property type="entry name" value="HTH_GNTR"/>
    <property type="match status" value="1"/>
</dbReference>
<evidence type="ECO:0000259" key="4">
    <source>
        <dbReference type="PROSITE" id="PS50949"/>
    </source>
</evidence>
<dbReference type="SUPFAM" id="SSF64288">
    <property type="entry name" value="Chorismate lyase-like"/>
    <property type="match status" value="1"/>
</dbReference>
<dbReference type="RefSeq" id="WP_111165114.1">
    <property type="nucleotide sequence ID" value="NZ_POUA01000003.1"/>
</dbReference>
<evidence type="ECO:0000313" key="5">
    <source>
        <dbReference type="EMBL" id="PZG56758.1"/>
    </source>
</evidence>
<dbReference type="InterPro" id="IPR036390">
    <property type="entry name" value="WH_DNA-bd_sf"/>
</dbReference>
<dbReference type="AlphaFoldDB" id="A0A2W2I3S3"/>
<gene>
    <name evidence="5" type="ORF">C1I98_00695</name>
</gene>
<organism evidence="5 6">
    <name type="scientific">Spongiactinospora gelatinilytica</name>
    <dbReference type="NCBI Taxonomy" id="2666298"/>
    <lineage>
        <taxon>Bacteria</taxon>
        <taxon>Bacillati</taxon>
        <taxon>Actinomycetota</taxon>
        <taxon>Actinomycetes</taxon>
        <taxon>Streptosporangiales</taxon>
        <taxon>Streptosporangiaceae</taxon>
        <taxon>Spongiactinospora</taxon>
    </lineage>
</organism>
<dbReference type="InterPro" id="IPR050679">
    <property type="entry name" value="Bact_HTH_transcr_reg"/>
</dbReference>
<proteinExistence type="predicted"/>
<evidence type="ECO:0000256" key="3">
    <source>
        <dbReference type="ARBA" id="ARBA00023163"/>
    </source>
</evidence>
<evidence type="ECO:0000256" key="2">
    <source>
        <dbReference type="ARBA" id="ARBA00023125"/>
    </source>
</evidence>
<sequence length="249" mass="27257">MASSDPVYLRIVEDLRRQIIDGTLPPGALIPSRAQLTRRYGVGETAARHALRVLAAEGLIVGRVGSGHYVRPRPVLVPLHRARWSDHHAPLAADLAPYGVDVTWVWRLERGVASRGIAERLRLREAAPVVRARYLFRSNGKPVQLAFSYEPADLAPPPPDQAMPAEGSNGRQGVIARMAAAGLTVSEIVESVRTRIPEPAERDALDLPAGVNVLHVERTHLAGDRPVETSDIVMSGDRFRVVYNLPVRP</sequence>
<dbReference type="Gene3D" id="3.40.1410.10">
    <property type="entry name" value="Chorismate lyase-like"/>
    <property type="match status" value="1"/>
</dbReference>
<dbReference type="GO" id="GO:0045892">
    <property type="term" value="P:negative regulation of DNA-templated transcription"/>
    <property type="evidence" value="ECO:0007669"/>
    <property type="project" value="TreeGrafter"/>
</dbReference>
<dbReference type="InterPro" id="IPR011663">
    <property type="entry name" value="UTRA"/>
</dbReference>
<comment type="caution">
    <text evidence="5">The sequence shown here is derived from an EMBL/GenBank/DDBJ whole genome shotgun (WGS) entry which is preliminary data.</text>
</comment>
<dbReference type="Pfam" id="PF07702">
    <property type="entry name" value="UTRA"/>
    <property type="match status" value="1"/>
</dbReference>
<accession>A0A2W2I3S3</accession>
<reference evidence="5 6" key="1">
    <citation type="submission" date="2018-01" db="EMBL/GenBank/DDBJ databases">
        <title>Draft genome sequence of Sphaerisporangium sp. 7K107.</title>
        <authorList>
            <person name="Sahin N."/>
            <person name="Saygin H."/>
            <person name="Ay H."/>
        </authorList>
    </citation>
    <scope>NUCLEOTIDE SEQUENCE [LARGE SCALE GENOMIC DNA]</scope>
    <source>
        <strain evidence="5 6">7K107</strain>
    </source>
</reference>
<dbReference type="EMBL" id="POUA01000003">
    <property type="protein sequence ID" value="PZG56758.1"/>
    <property type="molecule type" value="Genomic_DNA"/>
</dbReference>